<feature type="transmembrane region" description="Helical" evidence="10">
    <location>
        <begin position="243"/>
        <end position="262"/>
    </location>
</feature>
<organism evidence="14 15">
    <name type="scientific">Nocardioides aurantiacus</name>
    <dbReference type="NCBI Taxonomy" id="86796"/>
    <lineage>
        <taxon>Bacteria</taxon>
        <taxon>Bacillati</taxon>
        <taxon>Actinomycetota</taxon>
        <taxon>Actinomycetes</taxon>
        <taxon>Propionibacteriales</taxon>
        <taxon>Nocardioidaceae</taxon>
        <taxon>Nocardioides</taxon>
    </lineage>
</organism>
<keyword evidence="8" id="KW-0902">Two-component regulatory system</keyword>
<dbReference type="PROSITE" id="PS50113">
    <property type="entry name" value="PAC"/>
    <property type="match status" value="1"/>
</dbReference>
<evidence type="ECO:0000313" key="14">
    <source>
        <dbReference type="EMBL" id="ROR92795.1"/>
    </source>
</evidence>
<keyword evidence="7" id="KW-0418">Kinase</keyword>
<dbReference type="NCBIfam" id="TIGR00229">
    <property type="entry name" value="sensory_box"/>
    <property type="match status" value="1"/>
</dbReference>
<dbReference type="PANTHER" id="PTHR43711">
    <property type="entry name" value="TWO-COMPONENT HISTIDINE KINASE"/>
    <property type="match status" value="1"/>
</dbReference>
<keyword evidence="6" id="KW-0808">Transferase</keyword>
<dbReference type="InterPro" id="IPR005467">
    <property type="entry name" value="His_kinase_dom"/>
</dbReference>
<evidence type="ECO:0000256" key="9">
    <source>
        <dbReference type="ARBA" id="ARBA00023136"/>
    </source>
</evidence>
<dbReference type="SMART" id="SM00091">
    <property type="entry name" value="PAS"/>
    <property type="match status" value="1"/>
</dbReference>
<keyword evidence="9 10" id="KW-0472">Membrane</keyword>
<dbReference type="Pfam" id="PF00512">
    <property type="entry name" value="HisKA"/>
    <property type="match status" value="1"/>
</dbReference>
<evidence type="ECO:0000313" key="15">
    <source>
        <dbReference type="Proteomes" id="UP000281738"/>
    </source>
</evidence>
<dbReference type="InterPro" id="IPR004358">
    <property type="entry name" value="Sig_transdc_His_kin-like_C"/>
</dbReference>
<comment type="catalytic activity">
    <reaction evidence="1">
        <text>ATP + protein L-histidine = ADP + protein N-phospho-L-histidine.</text>
        <dbReference type="EC" id="2.7.13.3"/>
    </reaction>
</comment>
<dbReference type="CDD" id="cd00130">
    <property type="entry name" value="PAS"/>
    <property type="match status" value="1"/>
</dbReference>
<gene>
    <name evidence="14" type="ORF">EDD33_3695</name>
</gene>
<dbReference type="EMBL" id="RKHO01000001">
    <property type="protein sequence ID" value="ROR92795.1"/>
    <property type="molecule type" value="Genomic_DNA"/>
</dbReference>
<dbReference type="CDD" id="cd00075">
    <property type="entry name" value="HATPase"/>
    <property type="match status" value="1"/>
</dbReference>
<feature type="transmembrane region" description="Helical" evidence="10">
    <location>
        <begin position="164"/>
        <end position="186"/>
    </location>
</feature>
<dbReference type="SUPFAM" id="SSF55785">
    <property type="entry name" value="PYP-like sensor domain (PAS domain)"/>
    <property type="match status" value="1"/>
</dbReference>
<feature type="transmembrane region" description="Helical" evidence="10">
    <location>
        <begin position="136"/>
        <end position="157"/>
    </location>
</feature>
<dbReference type="Gene3D" id="1.10.287.130">
    <property type="match status" value="1"/>
</dbReference>
<name>A0A3N2CZ35_9ACTN</name>
<dbReference type="SUPFAM" id="SSF55874">
    <property type="entry name" value="ATPase domain of HSP90 chaperone/DNA topoisomerase II/histidine kinase"/>
    <property type="match status" value="1"/>
</dbReference>
<feature type="transmembrane region" description="Helical" evidence="10">
    <location>
        <begin position="282"/>
        <end position="302"/>
    </location>
</feature>
<evidence type="ECO:0000259" key="13">
    <source>
        <dbReference type="PROSITE" id="PS50113"/>
    </source>
</evidence>
<dbReference type="Gene3D" id="3.30.450.20">
    <property type="entry name" value="PAS domain"/>
    <property type="match status" value="1"/>
</dbReference>
<dbReference type="InterPro" id="IPR013656">
    <property type="entry name" value="PAS_4"/>
</dbReference>
<dbReference type="PANTHER" id="PTHR43711:SF1">
    <property type="entry name" value="HISTIDINE KINASE 1"/>
    <property type="match status" value="1"/>
</dbReference>
<keyword evidence="10" id="KW-1133">Transmembrane helix</keyword>
<dbReference type="InterPro" id="IPR000700">
    <property type="entry name" value="PAS-assoc_C"/>
</dbReference>
<proteinExistence type="predicted"/>
<evidence type="ECO:0000256" key="10">
    <source>
        <dbReference type="SAM" id="Phobius"/>
    </source>
</evidence>
<comment type="subcellular location">
    <subcellularLocation>
        <location evidence="3">Cell membrane</location>
    </subcellularLocation>
</comment>
<dbReference type="InterPro" id="IPR036097">
    <property type="entry name" value="HisK_dim/P_sf"/>
</dbReference>
<dbReference type="OrthoDB" id="3272969at2"/>
<keyword evidence="15" id="KW-1185">Reference proteome</keyword>
<dbReference type="EC" id="2.7.13.3" evidence="4"/>
<feature type="domain" description="PAC" evidence="13">
    <location>
        <begin position="397"/>
        <end position="448"/>
    </location>
</feature>
<keyword evidence="10" id="KW-0812">Transmembrane</keyword>
<dbReference type="RefSeq" id="WP_123392461.1">
    <property type="nucleotide sequence ID" value="NZ_RKHO01000001.1"/>
</dbReference>
<dbReference type="InterPro" id="IPR000014">
    <property type="entry name" value="PAS"/>
</dbReference>
<dbReference type="InterPro" id="IPR003661">
    <property type="entry name" value="HisK_dim/P_dom"/>
</dbReference>
<evidence type="ECO:0000256" key="5">
    <source>
        <dbReference type="ARBA" id="ARBA00022553"/>
    </source>
</evidence>
<dbReference type="InterPro" id="IPR035965">
    <property type="entry name" value="PAS-like_dom_sf"/>
</dbReference>
<dbReference type="FunFam" id="3.30.565.10:FF:000006">
    <property type="entry name" value="Sensor histidine kinase WalK"/>
    <property type="match status" value="1"/>
</dbReference>
<feature type="transmembrane region" description="Helical" evidence="10">
    <location>
        <begin position="75"/>
        <end position="98"/>
    </location>
</feature>
<dbReference type="Pfam" id="PF02518">
    <property type="entry name" value="HATPase_c"/>
    <property type="match status" value="1"/>
</dbReference>
<feature type="domain" description="PAS" evidence="12">
    <location>
        <begin position="314"/>
        <end position="360"/>
    </location>
</feature>
<comment type="cofactor">
    <cofactor evidence="2">
        <name>a divalent metal cation</name>
        <dbReference type="ChEBI" id="CHEBI:60240"/>
    </cofactor>
</comment>
<dbReference type="InterPro" id="IPR050736">
    <property type="entry name" value="Sensor_HK_Regulatory"/>
</dbReference>
<dbReference type="Pfam" id="PF08448">
    <property type="entry name" value="PAS_4"/>
    <property type="match status" value="1"/>
</dbReference>
<evidence type="ECO:0000256" key="3">
    <source>
        <dbReference type="ARBA" id="ARBA00004236"/>
    </source>
</evidence>
<feature type="domain" description="Histidine kinase" evidence="11">
    <location>
        <begin position="473"/>
        <end position="692"/>
    </location>
</feature>
<dbReference type="CDD" id="cd00082">
    <property type="entry name" value="HisKA"/>
    <property type="match status" value="1"/>
</dbReference>
<dbReference type="PROSITE" id="PS50112">
    <property type="entry name" value="PAS"/>
    <property type="match status" value="1"/>
</dbReference>
<evidence type="ECO:0000256" key="4">
    <source>
        <dbReference type="ARBA" id="ARBA00012438"/>
    </source>
</evidence>
<dbReference type="FunFam" id="1.10.287.130:FF:000001">
    <property type="entry name" value="Two-component sensor histidine kinase"/>
    <property type="match status" value="1"/>
</dbReference>
<evidence type="ECO:0000256" key="8">
    <source>
        <dbReference type="ARBA" id="ARBA00023012"/>
    </source>
</evidence>
<dbReference type="SMART" id="SM00387">
    <property type="entry name" value="HATPase_c"/>
    <property type="match status" value="1"/>
</dbReference>
<dbReference type="PRINTS" id="PR00344">
    <property type="entry name" value="BCTRLSENSOR"/>
</dbReference>
<sequence length="726" mass="76191">MQQGQSSGDAVVRRAHRHVASPRALLRVALLLLAVAVAAWLGSLSIAPGGLVPAVWPAGGLAAGMLLVSPHRWRLPLLGVVGAVGVLAHLGVGLPPVVAAGAGASYALASWTTRCLLVRGHTGRVALLEPGDVSRMIGAVAGGSLVAGAGLALTAVLTGHGRAWLTLLSGFGSTAAATLVLLPLFLRTLPYAALSGTRERLAQAVITVGTTSAVFLATDVPPVVFVVMPMFAWHAYRGSLRGATVLLTVVAAIGTAVTELGHGPIWSLGPRYDLAPELVDGVLQLFVIDCALILLPLSAMVTQQRAAAARARAERQTLERVVYSAAGTAIVATDRAGLITVFNPQAEEVFSRPGSEAIGRPADLLWSVTELRQQARDLRTDADVTSLCRAAVASGELDRLWHLGRGDDARVLRMIVSPLPDADGAEAGYLMTAEDVTEREAAQRLLVQTLEHQRVAVARLQELERVKGDFVSTVSHELRTPITSIIGYTEVLEDGMVGELSAAQLDIVDRVDRNGRRLLLLVEDLLTLSQIETSRLEIQPETIDLREVMRGAHDAVTASLAQRLLDVTLTLPAVPVHHEGDPRQLERMVTNLLTNAVKFTPDGGEVQIGLRAEAGQSVITVADTGIGIPEEEQQQLFTRFFRSSTATEQAIPGTGLGLTIARAIVALHGGTVSIASRDGHGTTVRVQLPPGVPTVVAERAPDAAAGDVPTLVLAPEPGGVATPSVA</sequence>
<evidence type="ECO:0000259" key="11">
    <source>
        <dbReference type="PROSITE" id="PS50109"/>
    </source>
</evidence>
<feature type="transmembrane region" description="Helical" evidence="10">
    <location>
        <begin position="24"/>
        <end position="44"/>
    </location>
</feature>
<dbReference type="Proteomes" id="UP000281738">
    <property type="component" value="Unassembled WGS sequence"/>
</dbReference>
<evidence type="ECO:0000259" key="12">
    <source>
        <dbReference type="PROSITE" id="PS50112"/>
    </source>
</evidence>
<dbReference type="GO" id="GO:0005509">
    <property type="term" value="F:calcium ion binding"/>
    <property type="evidence" value="ECO:0007669"/>
    <property type="project" value="UniProtKB-ARBA"/>
</dbReference>
<accession>A0A3N2CZ35</accession>
<dbReference type="Gene3D" id="3.30.565.10">
    <property type="entry name" value="Histidine kinase-like ATPase, C-terminal domain"/>
    <property type="match status" value="1"/>
</dbReference>
<keyword evidence="5" id="KW-0597">Phosphoprotein</keyword>
<reference evidence="14 15" key="1">
    <citation type="submission" date="2018-11" db="EMBL/GenBank/DDBJ databases">
        <title>Sequencing the genomes of 1000 actinobacteria strains.</title>
        <authorList>
            <person name="Klenk H.-P."/>
        </authorList>
    </citation>
    <scope>NUCLEOTIDE SEQUENCE [LARGE SCALE GENOMIC DNA]</scope>
    <source>
        <strain evidence="14 15">DSM 12652</strain>
    </source>
</reference>
<dbReference type="SUPFAM" id="SSF47384">
    <property type="entry name" value="Homodimeric domain of signal transducing histidine kinase"/>
    <property type="match status" value="1"/>
</dbReference>
<evidence type="ECO:0000256" key="1">
    <source>
        <dbReference type="ARBA" id="ARBA00000085"/>
    </source>
</evidence>
<evidence type="ECO:0000256" key="7">
    <source>
        <dbReference type="ARBA" id="ARBA00022777"/>
    </source>
</evidence>
<protein>
    <recommendedName>
        <fullName evidence="4">histidine kinase</fullName>
        <ecNumber evidence="4">2.7.13.3</ecNumber>
    </recommendedName>
</protein>
<dbReference type="PROSITE" id="PS50109">
    <property type="entry name" value="HIS_KIN"/>
    <property type="match status" value="1"/>
</dbReference>
<dbReference type="GO" id="GO:0005886">
    <property type="term" value="C:plasma membrane"/>
    <property type="evidence" value="ECO:0007669"/>
    <property type="project" value="UniProtKB-SubCell"/>
</dbReference>
<comment type="caution">
    <text evidence="14">The sequence shown here is derived from an EMBL/GenBank/DDBJ whole genome shotgun (WGS) entry which is preliminary data.</text>
</comment>
<dbReference type="SMART" id="SM00388">
    <property type="entry name" value="HisKA"/>
    <property type="match status" value="1"/>
</dbReference>
<dbReference type="InterPro" id="IPR036890">
    <property type="entry name" value="HATPase_C_sf"/>
</dbReference>
<dbReference type="GO" id="GO:0000155">
    <property type="term" value="F:phosphorelay sensor kinase activity"/>
    <property type="evidence" value="ECO:0007669"/>
    <property type="project" value="InterPro"/>
</dbReference>
<feature type="transmembrane region" description="Helical" evidence="10">
    <location>
        <begin position="50"/>
        <end position="68"/>
    </location>
</feature>
<evidence type="ECO:0000256" key="2">
    <source>
        <dbReference type="ARBA" id="ARBA00001968"/>
    </source>
</evidence>
<evidence type="ECO:0000256" key="6">
    <source>
        <dbReference type="ARBA" id="ARBA00022679"/>
    </source>
</evidence>
<dbReference type="AlphaFoldDB" id="A0A3N2CZ35"/>
<feature type="transmembrane region" description="Helical" evidence="10">
    <location>
        <begin position="206"/>
        <end position="231"/>
    </location>
</feature>
<dbReference type="InterPro" id="IPR003594">
    <property type="entry name" value="HATPase_dom"/>
</dbReference>